<dbReference type="RefSeq" id="WP_188878962.1">
    <property type="nucleotide sequence ID" value="NZ_BMPF01000001.1"/>
</dbReference>
<feature type="transmembrane region" description="Helical" evidence="1">
    <location>
        <begin position="85"/>
        <end position="105"/>
    </location>
</feature>
<organism evidence="2 3">
    <name type="scientific">Halarchaeum grantii</name>
    <dbReference type="NCBI Taxonomy" id="1193105"/>
    <lineage>
        <taxon>Archaea</taxon>
        <taxon>Methanobacteriati</taxon>
        <taxon>Methanobacteriota</taxon>
        <taxon>Stenosarchaea group</taxon>
        <taxon>Halobacteria</taxon>
        <taxon>Halobacteriales</taxon>
        <taxon>Halobacteriaceae</taxon>
    </lineage>
</organism>
<accession>A0A830EUJ3</accession>
<name>A0A830EUJ3_9EURY</name>
<keyword evidence="1" id="KW-0472">Membrane</keyword>
<gene>
    <name evidence="2" type="ORF">GCM10009037_07080</name>
</gene>
<proteinExistence type="predicted"/>
<sequence>MTGADSGEVSVRQDGQVTVLDAPELDGAVRIDLDYESAPHVRVPADTEVSFSSPDGELSTDGGELWSEYGARRIKSRGWALREDHAAVALAAGVFGLVGGGTLLPSSGSEFMAGLLLLVLGGAAAYVGARSKWSGTAVEADDE</sequence>
<evidence type="ECO:0000313" key="3">
    <source>
        <dbReference type="Proteomes" id="UP000628840"/>
    </source>
</evidence>
<comment type="caution">
    <text evidence="2">The sequence shown here is derived from an EMBL/GenBank/DDBJ whole genome shotgun (WGS) entry which is preliminary data.</text>
</comment>
<keyword evidence="3" id="KW-1185">Reference proteome</keyword>
<evidence type="ECO:0000256" key="1">
    <source>
        <dbReference type="SAM" id="Phobius"/>
    </source>
</evidence>
<dbReference type="Proteomes" id="UP000628840">
    <property type="component" value="Unassembled WGS sequence"/>
</dbReference>
<evidence type="ECO:0000313" key="2">
    <source>
        <dbReference type="EMBL" id="GGL26025.1"/>
    </source>
</evidence>
<keyword evidence="1" id="KW-0812">Transmembrane</keyword>
<reference evidence="2 3" key="1">
    <citation type="journal article" date="2019" name="Int. J. Syst. Evol. Microbiol.">
        <title>The Global Catalogue of Microorganisms (GCM) 10K type strain sequencing project: providing services to taxonomists for standard genome sequencing and annotation.</title>
        <authorList>
            <consortium name="The Broad Institute Genomics Platform"/>
            <consortium name="The Broad Institute Genome Sequencing Center for Infectious Disease"/>
            <person name="Wu L."/>
            <person name="Ma J."/>
        </authorList>
    </citation>
    <scope>NUCLEOTIDE SEQUENCE [LARGE SCALE GENOMIC DNA]</scope>
    <source>
        <strain evidence="2 3">JCM 19585</strain>
    </source>
</reference>
<dbReference type="EMBL" id="BMPF01000001">
    <property type="protein sequence ID" value="GGL26025.1"/>
    <property type="molecule type" value="Genomic_DNA"/>
</dbReference>
<protein>
    <submittedName>
        <fullName evidence="2">Uncharacterized protein</fullName>
    </submittedName>
</protein>
<dbReference type="AlphaFoldDB" id="A0A830EUJ3"/>
<feature type="transmembrane region" description="Helical" evidence="1">
    <location>
        <begin position="111"/>
        <end position="129"/>
    </location>
</feature>
<keyword evidence="1" id="KW-1133">Transmembrane helix</keyword>